<comment type="subcellular location">
    <subcellularLocation>
        <location evidence="1">Cell envelope</location>
    </subcellularLocation>
</comment>
<keyword evidence="4 5" id="KW-0732">Signal</keyword>
<evidence type="ECO:0000256" key="1">
    <source>
        <dbReference type="ARBA" id="ARBA00004196"/>
    </source>
</evidence>
<accession>A0A6I6EU57</accession>
<dbReference type="Proteomes" id="UP000422764">
    <property type="component" value="Chromosome"/>
</dbReference>
<dbReference type="SUPFAM" id="SSF53807">
    <property type="entry name" value="Helical backbone' metal receptor"/>
    <property type="match status" value="1"/>
</dbReference>
<dbReference type="PANTHER" id="PTHR30532">
    <property type="entry name" value="IRON III DICITRATE-BINDING PERIPLASMIC PROTEIN"/>
    <property type="match status" value="1"/>
</dbReference>
<dbReference type="AlphaFoldDB" id="A0A6I6EU57"/>
<feature type="domain" description="Fe/B12 periplasmic-binding" evidence="6">
    <location>
        <begin position="57"/>
        <end position="318"/>
    </location>
</feature>
<proteinExistence type="inferred from homology"/>
<keyword evidence="8" id="KW-1185">Reference proteome</keyword>
<dbReference type="GO" id="GO:0030288">
    <property type="term" value="C:outer membrane-bounded periplasmic space"/>
    <property type="evidence" value="ECO:0007669"/>
    <property type="project" value="TreeGrafter"/>
</dbReference>
<evidence type="ECO:0000313" key="7">
    <source>
        <dbReference type="EMBL" id="QGU94386.1"/>
    </source>
</evidence>
<evidence type="ECO:0000259" key="6">
    <source>
        <dbReference type="PROSITE" id="PS50983"/>
    </source>
</evidence>
<dbReference type="Pfam" id="PF01497">
    <property type="entry name" value="Peripla_BP_2"/>
    <property type="match status" value="1"/>
</dbReference>
<dbReference type="PROSITE" id="PS50983">
    <property type="entry name" value="FE_B12_PBP"/>
    <property type="match status" value="1"/>
</dbReference>
<reference evidence="7 8" key="1">
    <citation type="submission" date="2019-12" db="EMBL/GenBank/DDBJ databases">
        <title>Genome sequenceing of Clostridium bovifaecis.</title>
        <authorList>
            <person name="Yao Y."/>
        </authorList>
    </citation>
    <scope>NUCLEOTIDE SEQUENCE [LARGE SCALE GENOMIC DNA]</scope>
    <source>
        <strain evidence="7 8">BXX</strain>
    </source>
</reference>
<gene>
    <name evidence="7" type="ORF">GOM49_04050</name>
</gene>
<feature type="chain" id="PRO_5039686710" evidence="5">
    <location>
        <begin position="21"/>
        <end position="319"/>
    </location>
</feature>
<evidence type="ECO:0000256" key="3">
    <source>
        <dbReference type="ARBA" id="ARBA00022448"/>
    </source>
</evidence>
<dbReference type="InterPro" id="IPR002491">
    <property type="entry name" value="ABC_transptr_periplasmic_BD"/>
</dbReference>
<dbReference type="FunFam" id="3.40.50.1980:FF:000003">
    <property type="entry name" value="Iron ABC transporter substrate-binding protein"/>
    <property type="match status" value="1"/>
</dbReference>
<dbReference type="EMBL" id="CP046522">
    <property type="protein sequence ID" value="QGU94386.1"/>
    <property type="molecule type" value="Genomic_DNA"/>
</dbReference>
<name>A0A6I6EU57_9CLOT</name>
<dbReference type="CDD" id="cd01146">
    <property type="entry name" value="FhuD"/>
    <property type="match status" value="1"/>
</dbReference>
<dbReference type="PANTHER" id="PTHR30532:SF21">
    <property type="entry name" value="SIDEROPHORE-BINDING LIPOPROTEIN YFIY-RELATED"/>
    <property type="match status" value="1"/>
</dbReference>
<dbReference type="Gene3D" id="3.40.50.1980">
    <property type="entry name" value="Nitrogenase molybdenum iron protein domain"/>
    <property type="match status" value="2"/>
</dbReference>
<dbReference type="PROSITE" id="PS51257">
    <property type="entry name" value="PROKAR_LIPOPROTEIN"/>
    <property type="match status" value="1"/>
</dbReference>
<evidence type="ECO:0000256" key="4">
    <source>
        <dbReference type="ARBA" id="ARBA00022729"/>
    </source>
</evidence>
<feature type="signal peptide" evidence="5">
    <location>
        <begin position="1"/>
        <end position="20"/>
    </location>
</feature>
<comment type="similarity">
    <text evidence="2">Belongs to the bacterial solute-binding protein 8 family.</text>
</comment>
<evidence type="ECO:0000256" key="2">
    <source>
        <dbReference type="ARBA" id="ARBA00008814"/>
    </source>
</evidence>
<sequence length="319" mass="35789">MNFKKIGVILSSLTLMLSLASCGTKEVKTDEANKNSQEARVVKHAMGTTELKGSPERIVILTNEGTEALLALGVKPVGAVKSWTGIPWYKHIEKEMENVANVGLESQVNLEEIAALKPDLIIGNKMRQEKIYDQLSLIAPTVFSETLRGDWKENFKFYAEVLDKTEEGNKLLSDFDNRIKDISATAGDKLNTKISIVRFMAGKTRIYFGDTFSGKIFKQIGFARPESQQSDEFAEEIGKERLKEADGDVIFYFTYDEGNGEANSREQDWLNDPLFKNLNAVKNKKVFKVDDVIWNTAGGIRAANLMLDDIEKFLKNNSL</sequence>
<evidence type="ECO:0000313" key="8">
    <source>
        <dbReference type="Proteomes" id="UP000422764"/>
    </source>
</evidence>
<dbReference type="GO" id="GO:1901678">
    <property type="term" value="P:iron coordination entity transport"/>
    <property type="evidence" value="ECO:0007669"/>
    <property type="project" value="UniProtKB-ARBA"/>
</dbReference>
<evidence type="ECO:0000256" key="5">
    <source>
        <dbReference type="SAM" id="SignalP"/>
    </source>
</evidence>
<keyword evidence="3" id="KW-0813">Transport</keyword>
<organism evidence="7 8">
    <name type="scientific">Clostridium bovifaecis</name>
    <dbReference type="NCBI Taxonomy" id="2184719"/>
    <lineage>
        <taxon>Bacteria</taxon>
        <taxon>Bacillati</taxon>
        <taxon>Bacillota</taxon>
        <taxon>Clostridia</taxon>
        <taxon>Eubacteriales</taxon>
        <taxon>Clostridiaceae</taxon>
        <taxon>Clostridium</taxon>
    </lineage>
</organism>
<dbReference type="FunFam" id="3.40.50.1980:FF:000018">
    <property type="entry name" value="Iron(III) dicitrate-binding periplasmic protein"/>
    <property type="match status" value="1"/>
</dbReference>
<dbReference type="InterPro" id="IPR051313">
    <property type="entry name" value="Bact_iron-sidero_bind"/>
</dbReference>
<protein>
    <submittedName>
        <fullName evidence="7">ABC transporter substrate-binding protein</fullName>
    </submittedName>
</protein>